<dbReference type="EMBL" id="CACRUU010000084">
    <property type="protein sequence ID" value="VYU50093.1"/>
    <property type="molecule type" value="Genomic_DNA"/>
</dbReference>
<gene>
    <name evidence="1" type="ORF">RGLFYP36_01796</name>
</gene>
<accession>A0A6N3FE97</accession>
<organism evidence="1">
    <name type="scientific">Mediterraneibacter gnavus</name>
    <name type="common">Ruminococcus gnavus</name>
    <dbReference type="NCBI Taxonomy" id="33038"/>
    <lineage>
        <taxon>Bacteria</taxon>
        <taxon>Bacillati</taxon>
        <taxon>Bacillota</taxon>
        <taxon>Clostridia</taxon>
        <taxon>Lachnospirales</taxon>
        <taxon>Lachnospiraceae</taxon>
        <taxon>Mediterraneibacter</taxon>
    </lineage>
</organism>
<evidence type="ECO:0000313" key="1">
    <source>
        <dbReference type="EMBL" id="VYU50093.1"/>
    </source>
</evidence>
<name>A0A6N3FE97_MEDGN</name>
<protein>
    <submittedName>
        <fullName evidence="1">Uncharacterized protein</fullName>
    </submittedName>
</protein>
<sequence length="37" mass="4521">MEMWSTGKKVFKWWMEDENLDGQLAFDLDGNIYEEYT</sequence>
<reference evidence="1" key="1">
    <citation type="submission" date="2019-11" db="EMBL/GenBank/DDBJ databases">
        <authorList>
            <person name="Feng L."/>
        </authorList>
    </citation>
    <scope>NUCLEOTIDE SEQUENCE</scope>
    <source>
        <strain evidence="1">RgnavusLFYP36</strain>
    </source>
</reference>
<proteinExistence type="predicted"/>
<dbReference type="AlphaFoldDB" id="A0A6N3FE97"/>